<comment type="subcellular location">
    <subcellularLocation>
        <location evidence="1">Membrane</location>
        <topology evidence="1">Multi-pass membrane protein</topology>
    </subcellularLocation>
</comment>
<evidence type="ECO:0000256" key="1">
    <source>
        <dbReference type="ARBA" id="ARBA00004141"/>
    </source>
</evidence>
<dbReference type="Pfam" id="PF01490">
    <property type="entry name" value="Aa_trans"/>
    <property type="match status" value="1"/>
</dbReference>
<keyword evidence="2 5" id="KW-0812">Transmembrane</keyword>
<organism evidence="7">
    <name type="scientific">Amblyomma cajennense</name>
    <name type="common">Cayenne tick</name>
    <name type="synonym">Acarus cajennensis</name>
    <dbReference type="NCBI Taxonomy" id="34607"/>
    <lineage>
        <taxon>Eukaryota</taxon>
        <taxon>Metazoa</taxon>
        <taxon>Ecdysozoa</taxon>
        <taxon>Arthropoda</taxon>
        <taxon>Chelicerata</taxon>
        <taxon>Arachnida</taxon>
        <taxon>Acari</taxon>
        <taxon>Parasitiformes</taxon>
        <taxon>Ixodida</taxon>
        <taxon>Ixodoidea</taxon>
        <taxon>Ixodidae</taxon>
        <taxon>Amblyomminae</taxon>
        <taxon>Amblyomma</taxon>
    </lineage>
</organism>
<sequence length="190" mass="20978">MVIVVCLYTAIGFFGYLKYGSHVLGSITLNFPPSPLNEVIRIIFAISIFLSYALQMYVPVKIIWPAIMRRFSLDQGKHSPRVVMFFEFLVRTALVTLTFVLAVAVPRLDLFIPLVGALASSSLALILPPLLELFTLWEGDQGKLMWTWLWAKNLFITMLGVLGFVTGTFVTITEIINTFSSGSGGGSPPA</sequence>
<dbReference type="InterPro" id="IPR013057">
    <property type="entry name" value="AA_transpt_TM"/>
</dbReference>
<dbReference type="PANTHER" id="PTHR22950">
    <property type="entry name" value="AMINO ACID TRANSPORTER"/>
    <property type="match status" value="1"/>
</dbReference>
<protein>
    <recommendedName>
        <fullName evidence="6">Amino acid transporter transmembrane domain-containing protein</fullName>
    </recommendedName>
</protein>
<dbReference type="EMBL" id="GBBK01003870">
    <property type="protein sequence ID" value="JAC20612.1"/>
    <property type="molecule type" value="mRNA"/>
</dbReference>
<dbReference type="GO" id="GO:0005774">
    <property type="term" value="C:vacuolar membrane"/>
    <property type="evidence" value="ECO:0007669"/>
    <property type="project" value="TreeGrafter"/>
</dbReference>
<evidence type="ECO:0000256" key="3">
    <source>
        <dbReference type="ARBA" id="ARBA00022989"/>
    </source>
</evidence>
<feature type="transmembrane region" description="Helical" evidence="5">
    <location>
        <begin position="111"/>
        <end position="137"/>
    </location>
</feature>
<dbReference type="AlphaFoldDB" id="A0A023FGF1"/>
<proteinExistence type="evidence at transcript level"/>
<accession>A0A023FGF1</accession>
<keyword evidence="4 5" id="KW-0472">Membrane</keyword>
<feature type="transmembrane region" description="Helical" evidence="5">
    <location>
        <begin position="39"/>
        <end position="64"/>
    </location>
</feature>
<evidence type="ECO:0000256" key="2">
    <source>
        <dbReference type="ARBA" id="ARBA00022692"/>
    </source>
</evidence>
<evidence type="ECO:0000256" key="4">
    <source>
        <dbReference type="ARBA" id="ARBA00023136"/>
    </source>
</evidence>
<evidence type="ECO:0000313" key="7">
    <source>
        <dbReference type="EMBL" id="JAC20612.1"/>
    </source>
</evidence>
<dbReference type="PANTHER" id="PTHR22950:SF349">
    <property type="entry name" value="AMINO ACID TRANSPORTER TRANSMEMBRANE DOMAIN-CONTAINING PROTEIN"/>
    <property type="match status" value="1"/>
</dbReference>
<name>A0A023FGF1_AMBCJ</name>
<feature type="transmembrane region" description="Helical" evidence="5">
    <location>
        <begin position="85"/>
        <end position="105"/>
    </location>
</feature>
<evidence type="ECO:0000256" key="5">
    <source>
        <dbReference type="SAM" id="Phobius"/>
    </source>
</evidence>
<reference evidence="7" key="1">
    <citation type="submission" date="2014-03" db="EMBL/GenBank/DDBJ databases">
        <title>The sialotranscriptome of Amblyomma triste, Amblyomma parvum and Amblyomma cajennense ticks, uncovered by 454-based RNA-seq.</title>
        <authorList>
            <person name="Garcia G.R."/>
            <person name="Gardinassi L.G."/>
            <person name="Ribeiro J.M."/>
            <person name="Anatriello E."/>
            <person name="Ferreira B.R."/>
            <person name="Moreira H.N."/>
            <person name="Mafra C."/>
            <person name="Olegario M.M."/>
            <person name="Szabo P.J."/>
            <person name="Miranda-Santos I.K."/>
            <person name="Maruyama S.R."/>
        </authorList>
    </citation>
    <scope>NUCLEOTIDE SEQUENCE</scope>
    <source>
        <strain evidence="7">Uberlandia</strain>
        <tissue evidence="7">Salivary glands</tissue>
    </source>
</reference>
<keyword evidence="3 5" id="KW-1133">Transmembrane helix</keyword>
<feature type="domain" description="Amino acid transporter transmembrane" evidence="6">
    <location>
        <begin position="1"/>
        <end position="172"/>
    </location>
</feature>
<evidence type="ECO:0000259" key="6">
    <source>
        <dbReference type="Pfam" id="PF01490"/>
    </source>
</evidence>
<dbReference type="GO" id="GO:0015179">
    <property type="term" value="F:L-amino acid transmembrane transporter activity"/>
    <property type="evidence" value="ECO:0007669"/>
    <property type="project" value="TreeGrafter"/>
</dbReference>
<feature type="transmembrane region" description="Helical" evidence="5">
    <location>
        <begin position="149"/>
        <end position="172"/>
    </location>
</feature>